<evidence type="ECO:0000313" key="6">
    <source>
        <dbReference type="EMBL" id="CAK5266682.1"/>
    </source>
</evidence>
<keyword evidence="7" id="KW-1185">Reference proteome</keyword>
<dbReference type="NCBIfam" id="NF001209">
    <property type="entry name" value="PRK00175.1"/>
    <property type="match status" value="1"/>
</dbReference>
<evidence type="ECO:0000256" key="1">
    <source>
        <dbReference type="ARBA" id="ARBA00006886"/>
    </source>
</evidence>
<dbReference type="AlphaFoldDB" id="A0AAD2JX39"/>
<evidence type="ECO:0000259" key="5">
    <source>
        <dbReference type="Pfam" id="PF00561"/>
    </source>
</evidence>
<feature type="non-terminal residue" evidence="6">
    <location>
        <position position="1"/>
    </location>
</feature>
<feature type="active site" description="Nucleophile" evidence="3">
    <location>
        <position position="171"/>
    </location>
</feature>
<feature type="active site" evidence="3">
    <location>
        <position position="408"/>
    </location>
</feature>
<evidence type="ECO:0000256" key="4">
    <source>
        <dbReference type="SAM" id="MobiDB-lite"/>
    </source>
</evidence>
<sequence>DLGGRVRRLMKRISFGAARPKVASAAFFPIESMSLVDLDQSVLVVPSFTLECGTELRDVPVAYKTWGKLNERRDNVMIICHAFTGSADVEDWWGPLMGPGRAFDPQRFFIFCANVLGSPYGSASPITTNPDTGKPYGPEFPPTTVRDDVWLHKRVLDHLGVSSVAVAIGGSMGGMAVLEWPLCTPEGFIRHIIPIATSARHSAWCISWGEAQRQSIYSDPGYKDGFYLIQPISGLSAARMSALLTYRSRDSFESRFGRKWHPPSTAETSTPPLSPPPRASTASPADSMARHNDGHLNAQQRGRDAPGSPPPVFSAQSYLRYQGSKFTARFDANCYIHITRKLDTHDLARGRTTVDDEGALARVLGTLPPRALVISVSTDGLFTPNEQREIAAHIPGAELVVIESPDGHDGFLLEFAQINKHVLRFLTREYPETYADPPLAVDDAAFTVKKTSVFGEAEAGIANW</sequence>
<dbReference type="PANTHER" id="PTHR32268">
    <property type="entry name" value="HOMOSERINE O-ACETYLTRANSFERASE"/>
    <property type="match status" value="1"/>
</dbReference>
<dbReference type="GO" id="GO:0009092">
    <property type="term" value="P:homoserine metabolic process"/>
    <property type="evidence" value="ECO:0007669"/>
    <property type="project" value="TreeGrafter"/>
</dbReference>
<dbReference type="InterPro" id="IPR029058">
    <property type="entry name" value="AB_hydrolase_fold"/>
</dbReference>
<reference evidence="6" key="1">
    <citation type="submission" date="2023-11" db="EMBL/GenBank/DDBJ databases">
        <authorList>
            <person name="De Vega J J."/>
            <person name="De Vega J J."/>
        </authorList>
    </citation>
    <scope>NUCLEOTIDE SEQUENCE</scope>
</reference>
<feature type="compositionally biased region" description="Low complexity" evidence="4">
    <location>
        <begin position="262"/>
        <end position="271"/>
    </location>
</feature>
<proteinExistence type="inferred from homology"/>
<dbReference type="GO" id="GO:0009086">
    <property type="term" value="P:methionine biosynthetic process"/>
    <property type="evidence" value="ECO:0007669"/>
    <property type="project" value="TreeGrafter"/>
</dbReference>
<dbReference type="NCBIfam" id="TIGR01392">
    <property type="entry name" value="homoserO_Ac_trn"/>
    <property type="match status" value="1"/>
</dbReference>
<dbReference type="Proteomes" id="UP001295794">
    <property type="component" value="Unassembled WGS sequence"/>
</dbReference>
<keyword evidence="2" id="KW-0808">Transferase</keyword>
<gene>
    <name evidence="6" type="ORF">MYCIT1_LOCUS8592</name>
</gene>
<feature type="domain" description="AB hydrolase-1" evidence="5">
    <location>
        <begin position="75"/>
        <end position="414"/>
    </location>
</feature>
<name>A0AAD2JX39_9AGAR</name>
<protein>
    <recommendedName>
        <fullName evidence="5">AB hydrolase-1 domain-containing protein</fullName>
    </recommendedName>
</protein>
<feature type="region of interest" description="Disordered" evidence="4">
    <location>
        <begin position="255"/>
        <end position="314"/>
    </location>
</feature>
<dbReference type="InterPro" id="IPR000073">
    <property type="entry name" value="AB_hydrolase_1"/>
</dbReference>
<dbReference type="EMBL" id="CAVNYO010000110">
    <property type="protein sequence ID" value="CAK5266682.1"/>
    <property type="molecule type" value="Genomic_DNA"/>
</dbReference>
<comment type="similarity">
    <text evidence="1">Belongs to the AB hydrolase superfamily. MetX family.</text>
</comment>
<dbReference type="GO" id="GO:0004414">
    <property type="term" value="F:homoserine O-acetyltransferase activity"/>
    <property type="evidence" value="ECO:0007669"/>
    <property type="project" value="TreeGrafter"/>
</dbReference>
<dbReference type="PIRSF" id="PIRSF000443">
    <property type="entry name" value="Homoser_Ac_trans"/>
    <property type="match status" value="1"/>
</dbReference>
<comment type="caution">
    <text evidence="6">The sequence shown here is derived from an EMBL/GenBank/DDBJ whole genome shotgun (WGS) entry which is preliminary data.</text>
</comment>
<dbReference type="HAMAP" id="MF_00296">
    <property type="entry name" value="MetX_acyltransf"/>
    <property type="match status" value="1"/>
</dbReference>
<organism evidence="6 7">
    <name type="scientific">Mycena citricolor</name>
    <dbReference type="NCBI Taxonomy" id="2018698"/>
    <lineage>
        <taxon>Eukaryota</taxon>
        <taxon>Fungi</taxon>
        <taxon>Dikarya</taxon>
        <taxon>Basidiomycota</taxon>
        <taxon>Agaricomycotina</taxon>
        <taxon>Agaricomycetes</taxon>
        <taxon>Agaricomycetidae</taxon>
        <taxon>Agaricales</taxon>
        <taxon>Marasmiineae</taxon>
        <taxon>Mycenaceae</taxon>
        <taxon>Mycena</taxon>
    </lineage>
</organism>
<evidence type="ECO:0000313" key="7">
    <source>
        <dbReference type="Proteomes" id="UP001295794"/>
    </source>
</evidence>
<dbReference type="SUPFAM" id="SSF53474">
    <property type="entry name" value="alpha/beta-Hydrolases"/>
    <property type="match status" value="1"/>
</dbReference>
<evidence type="ECO:0000256" key="3">
    <source>
        <dbReference type="PIRSR" id="PIRSR000443-1"/>
    </source>
</evidence>
<feature type="active site" evidence="3">
    <location>
        <position position="379"/>
    </location>
</feature>
<dbReference type="PANTHER" id="PTHR32268:SF11">
    <property type="entry name" value="HOMOSERINE O-ACETYLTRANSFERASE"/>
    <property type="match status" value="1"/>
</dbReference>
<dbReference type="Pfam" id="PF00561">
    <property type="entry name" value="Abhydrolase_1"/>
    <property type="match status" value="1"/>
</dbReference>
<evidence type="ECO:0000256" key="2">
    <source>
        <dbReference type="ARBA" id="ARBA00022679"/>
    </source>
</evidence>
<accession>A0AAD2JX39</accession>
<dbReference type="Gene3D" id="3.40.50.1820">
    <property type="entry name" value="alpha/beta hydrolase"/>
    <property type="match status" value="1"/>
</dbReference>
<dbReference type="InterPro" id="IPR008220">
    <property type="entry name" value="HAT_MetX-like"/>
</dbReference>